<keyword evidence="10" id="KW-0739">Sodium transport</keyword>
<dbReference type="InterPro" id="IPR038377">
    <property type="entry name" value="Na/Glc_symporter_sf"/>
</dbReference>
<keyword evidence="14" id="KW-1185">Reference proteome</keyword>
<feature type="transmembrane region" description="Helical" evidence="12">
    <location>
        <begin position="145"/>
        <end position="167"/>
    </location>
</feature>
<evidence type="ECO:0000256" key="12">
    <source>
        <dbReference type="SAM" id="Phobius"/>
    </source>
</evidence>
<feature type="transmembrane region" description="Helical" evidence="12">
    <location>
        <begin position="374"/>
        <end position="396"/>
    </location>
</feature>
<feature type="transmembrane region" description="Helical" evidence="12">
    <location>
        <begin position="465"/>
        <end position="489"/>
    </location>
</feature>
<dbReference type="GO" id="GO:0005886">
    <property type="term" value="C:plasma membrane"/>
    <property type="evidence" value="ECO:0007669"/>
    <property type="project" value="UniProtKB-SubCell"/>
</dbReference>
<evidence type="ECO:0000313" key="14">
    <source>
        <dbReference type="Proteomes" id="UP000295706"/>
    </source>
</evidence>
<dbReference type="OrthoDB" id="9803597at2"/>
<feature type="transmembrane region" description="Helical" evidence="12">
    <location>
        <begin position="402"/>
        <end position="424"/>
    </location>
</feature>
<comment type="caution">
    <text evidence="13">The sequence shown here is derived from an EMBL/GenBank/DDBJ whole genome shotgun (WGS) entry which is preliminary data.</text>
</comment>
<evidence type="ECO:0000256" key="8">
    <source>
        <dbReference type="ARBA" id="ARBA00023065"/>
    </source>
</evidence>
<protein>
    <submittedName>
        <fullName evidence="13">Sodium:solute symporter</fullName>
    </submittedName>
</protein>
<proteinExistence type="inferred from homology"/>
<evidence type="ECO:0000313" key="13">
    <source>
        <dbReference type="EMBL" id="TDB61785.1"/>
    </source>
</evidence>
<keyword evidence="9 12" id="KW-0472">Membrane</keyword>
<dbReference type="GO" id="GO:0015293">
    <property type="term" value="F:symporter activity"/>
    <property type="evidence" value="ECO:0007669"/>
    <property type="project" value="TreeGrafter"/>
</dbReference>
<evidence type="ECO:0000256" key="1">
    <source>
        <dbReference type="ARBA" id="ARBA00004651"/>
    </source>
</evidence>
<dbReference type="PROSITE" id="PS50283">
    <property type="entry name" value="NA_SOLUT_SYMP_3"/>
    <property type="match status" value="1"/>
</dbReference>
<keyword evidence="8" id="KW-0406">Ion transport</keyword>
<keyword evidence="7" id="KW-0915">Sodium</keyword>
<comment type="subcellular location">
    <subcellularLocation>
        <location evidence="1">Cell membrane</location>
        <topology evidence="1">Multi-pass membrane protein</topology>
    </subcellularLocation>
</comment>
<sequence length="492" mass="54140">MQTLDLIVFVLYMGGITLFGVSFYSQDKSASAFTLGNSNFPAWVVTMSIFATFVSSISFLGLPGNAYQSNWNSFVFSLSIPVASVMAVQFFVPIYRKLNSPSAYSYLETKFGLWARVYVSACYLLTQLMRIGTILYLLALPVNALFGWDILIIIAITGLVVMIYSLLGGIQAVMWTDAIQGVVLIGGALICLIYIAFRMPEGPGQIIDIAQQHNKFSLGSFGTSPSESTFWVVLIYGIFINLQNYGIDQNYVQRYMASRSDAEAKRSALWGGMLYVPVSLLFFMIGTSLFAYYQVFPDTLPVDLQDPAKGDRVFPFFIVDVLPAGLTGLLIASIFAAGMSTISTSINSSSTVLLVDYFQRFSTKYSSEKQSMRVLYLTSFVISVLGIGIAFAMINVKSALDAWWKLASVFSGGMLGLFLLGAFVEKVNRRGTILGVALGVILILWMSLSPLLWTSGPMQAYASPFHAYQSIVFGTMILFITGFLVTLVARRR</sequence>
<gene>
    <name evidence="13" type="ORF">EZE20_18745</name>
</gene>
<comment type="similarity">
    <text evidence="2 11">Belongs to the sodium:solute symporter (SSF) (TC 2.A.21) family.</text>
</comment>
<reference evidence="13 14" key="1">
    <citation type="submission" date="2019-02" db="EMBL/GenBank/DDBJ databases">
        <title>Arundinibacter roseus gen. nov., sp. nov., a new member of the family Cytophagaceae.</title>
        <authorList>
            <person name="Szuroczki S."/>
            <person name="Khayer B."/>
            <person name="Sproer C."/>
            <person name="Toumi M."/>
            <person name="Szabo A."/>
            <person name="Felfoldi T."/>
            <person name="Schumann P."/>
            <person name="Toth E."/>
        </authorList>
    </citation>
    <scope>NUCLEOTIDE SEQUENCE [LARGE SCALE GENOMIC DNA]</scope>
    <source>
        <strain evidence="13 14">DMA-k-7a</strain>
    </source>
</reference>
<feature type="transmembrane region" description="Helical" evidence="12">
    <location>
        <begin position="40"/>
        <end position="62"/>
    </location>
</feature>
<evidence type="ECO:0000256" key="2">
    <source>
        <dbReference type="ARBA" id="ARBA00006434"/>
    </source>
</evidence>
<keyword evidence="6 12" id="KW-1133">Transmembrane helix</keyword>
<feature type="transmembrane region" description="Helical" evidence="12">
    <location>
        <begin position="6"/>
        <end position="24"/>
    </location>
</feature>
<feature type="transmembrane region" description="Helical" evidence="12">
    <location>
        <begin position="431"/>
        <end position="453"/>
    </location>
</feature>
<evidence type="ECO:0000256" key="9">
    <source>
        <dbReference type="ARBA" id="ARBA00023136"/>
    </source>
</evidence>
<keyword evidence="5 12" id="KW-0812">Transmembrane</keyword>
<feature type="transmembrane region" description="Helical" evidence="12">
    <location>
        <begin position="313"/>
        <end position="337"/>
    </location>
</feature>
<dbReference type="PANTHER" id="PTHR42985">
    <property type="entry name" value="SODIUM-COUPLED MONOCARBOXYLATE TRANSPORTER"/>
    <property type="match status" value="1"/>
</dbReference>
<feature type="transmembrane region" description="Helical" evidence="12">
    <location>
        <begin position="179"/>
        <end position="197"/>
    </location>
</feature>
<organism evidence="13 14">
    <name type="scientific">Arundinibacter roseus</name>
    <dbReference type="NCBI Taxonomy" id="2070510"/>
    <lineage>
        <taxon>Bacteria</taxon>
        <taxon>Pseudomonadati</taxon>
        <taxon>Bacteroidota</taxon>
        <taxon>Cytophagia</taxon>
        <taxon>Cytophagales</taxon>
        <taxon>Spirosomataceae</taxon>
        <taxon>Arundinibacter</taxon>
    </lineage>
</organism>
<keyword evidence="4" id="KW-1003">Cell membrane</keyword>
<dbReference type="Proteomes" id="UP000295706">
    <property type="component" value="Unassembled WGS sequence"/>
</dbReference>
<dbReference type="GO" id="GO:0006814">
    <property type="term" value="P:sodium ion transport"/>
    <property type="evidence" value="ECO:0007669"/>
    <property type="project" value="UniProtKB-KW"/>
</dbReference>
<dbReference type="InterPro" id="IPR001734">
    <property type="entry name" value="Na/solute_symporter"/>
</dbReference>
<evidence type="ECO:0000256" key="5">
    <source>
        <dbReference type="ARBA" id="ARBA00022692"/>
    </source>
</evidence>
<evidence type="ECO:0000256" key="3">
    <source>
        <dbReference type="ARBA" id="ARBA00022448"/>
    </source>
</evidence>
<name>A0A4V2X8Z3_9BACT</name>
<feature type="transmembrane region" description="Helical" evidence="12">
    <location>
        <begin position="74"/>
        <end position="92"/>
    </location>
</feature>
<evidence type="ECO:0000256" key="11">
    <source>
        <dbReference type="RuleBase" id="RU362091"/>
    </source>
</evidence>
<dbReference type="PANTHER" id="PTHR42985:SF32">
    <property type="entry name" value="SODIUM IODIDE SYMPORTER"/>
    <property type="match status" value="1"/>
</dbReference>
<evidence type="ECO:0000256" key="6">
    <source>
        <dbReference type="ARBA" id="ARBA00022989"/>
    </source>
</evidence>
<dbReference type="InterPro" id="IPR051163">
    <property type="entry name" value="Sodium:Solute_Symporter_SSF"/>
</dbReference>
<dbReference type="CDD" id="cd11495">
    <property type="entry name" value="SLC5sbd_NIS-like_u3"/>
    <property type="match status" value="1"/>
</dbReference>
<keyword evidence="3" id="KW-0813">Transport</keyword>
<feature type="transmembrane region" description="Helical" evidence="12">
    <location>
        <begin position="268"/>
        <end position="293"/>
    </location>
</feature>
<evidence type="ECO:0000256" key="7">
    <source>
        <dbReference type="ARBA" id="ARBA00023053"/>
    </source>
</evidence>
<accession>A0A4V2X8Z3</accession>
<dbReference type="NCBIfam" id="TIGR00813">
    <property type="entry name" value="sss"/>
    <property type="match status" value="1"/>
</dbReference>
<evidence type="ECO:0000256" key="4">
    <source>
        <dbReference type="ARBA" id="ARBA00022475"/>
    </source>
</evidence>
<feature type="transmembrane region" description="Helical" evidence="12">
    <location>
        <begin position="228"/>
        <end position="247"/>
    </location>
</feature>
<dbReference type="EMBL" id="SMJU01000013">
    <property type="protein sequence ID" value="TDB61785.1"/>
    <property type="molecule type" value="Genomic_DNA"/>
</dbReference>
<dbReference type="AlphaFoldDB" id="A0A4V2X8Z3"/>
<evidence type="ECO:0000256" key="10">
    <source>
        <dbReference type="ARBA" id="ARBA00023201"/>
    </source>
</evidence>
<dbReference type="Gene3D" id="1.20.1730.10">
    <property type="entry name" value="Sodium/glucose cotransporter"/>
    <property type="match status" value="1"/>
</dbReference>
<dbReference type="RefSeq" id="WP_132120543.1">
    <property type="nucleotide sequence ID" value="NZ_SMJU01000013.1"/>
</dbReference>
<dbReference type="Pfam" id="PF00474">
    <property type="entry name" value="SSF"/>
    <property type="match status" value="1"/>
</dbReference>